<feature type="transmembrane region" description="Helical" evidence="1">
    <location>
        <begin position="105"/>
        <end position="128"/>
    </location>
</feature>
<proteinExistence type="predicted"/>
<feature type="transmembrane region" description="Helical" evidence="1">
    <location>
        <begin position="21"/>
        <end position="39"/>
    </location>
</feature>
<evidence type="ECO:0000313" key="2">
    <source>
        <dbReference type="EMBL" id="AXA35806.1"/>
    </source>
</evidence>
<dbReference type="KEGG" id="schv:BRCON_1029"/>
<feature type="transmembrane region" description="Helical" evidence="1">
    <location>
        <begin position="236"/>
        <end position="257"/>
    </location>
</feature>
<accession>A0A2Z4Y4B7</accession>
<dbReference type="Pfam" id="PF12730">
    <property type="entry name" value="ABC2_membrane_4"/>
    <property type="match status" value="1"/>
</dbReference>
<keyword evidence="1" id="KW-1133">Transmembrane helix</keyword>
<dbReference type="GO" id="GO:0140359">
    <property type="term" value="F:ABC-type transporter activity"/>
    <property type="evidence" value="ECO:0007669"/>
    <property type="project" value="InterPro"/>
</dbReference>
<dbReference type="Proteomes" id="UP000262583">
    <property type="component" value="Chromosome"/>
</dbReference>
<protein>
    <submittedName>
        <fullName evidence="2">Integral membrane protein</fullName>
    </submittedName>
</protein>
<name>A0A2Z4Y4B7_SUMC1</name>
<feature type="transmembrane region" description="Helical" evidence="1">
    <location>
        <begin position="59"/>
        <end position="84"/>
    </location>
</feature>
<dbReference type="AlphaFoldDB" id="A0A2Z4Y4B7"/>
<feature type="transmembrane region" description="Helical" evidence="1">
    <location>
        <begin position="178"/>
        <end position="199"/>
    </location>
</feature>
<evidence type="ECO:0000256" key="1">
    <source>
        <dbReference type="SAM" id="Phobius"/>
    </source>
</evidence>
<dbReference type="EMBL" id="CP030759">
    <property type="protein sequence ID" value="AXA35806.1"/>
    <property type="molecule type" value="Genomic_DNA"/>
</dbReference>
<sequence length="271" mass="30229">MLSQIQALTRITNYQFFRGKVRLVLLLWVGLLPSLVKLLSRLLASNQGSHIPISPIDEYFELFVGLFVGLILPASALYAGILVLSEELESRTLVHLWTRPVSRTLLWGTKSLVAFGWLSLFLVITLLATYVVCGLMENPQMLAKEAGIISWHVLAALLGAFPYFYLGMFLSLFTRKPLTYGGGFLFFVEFVVMIIPSSLKLLSPRFCVLILSGCPQSLMTDGPLELIMKDAEVTDFSAASSLLIFGALMATLSWFLFTQREHALREGVEQQ</sequence>
<organism evidence="2 3">
    <name type="scientific">Sumerlaea chitinivorans</name>
    <dbReference type="NCBI Taxonomy" id="2250252"/>
    <lineage>
        <taxon>Bacteria</taxon>
        <taxon>Candidatus Sumerlaeota</taxon>
        <taxon>Candidatus Sumerlaeia</taxon>
        <taxon>Candidatus Sumerlaeales</taxon>
        <taxon>Candidatus Sumerlaeaceae</taxon>
        <taxon>Candidatus Sumerlaea</taxon>
    </lineage>
</organism>
<feature type="transmembrane region" description="Helical" evidence="1">
    <location>
        <begin position="148"/>
        <end position="166"/>
    </location>
</feature>
<reference evidence="2 3" key="1">
    <citation type="submission" date="2018-05" db="EMBL/GenBank/DDBJ databases">
        <title>A metagenomic window into the 2 km-deep terrestrial subsurface aquifer revealed taxonomically and functionally diverse microbial community comprising novel uncultured bacterial lineages.</title>
        <authorList>
            <person name="Kadnikov V.V."/>
            <person name="Mardanov A.V."/>
            <person name="Beletsky A.V."/>
            <person name="Banks D."/>
            <person name="Pimenov N.V."/>
            <person name="Frank Y.A."/>
            <person name="Karnachuk O.V."/>
            <person name="Ravin N.V."/>
        </authorList>
    </citation>
    <scope>NUCLEOTIDE SEQUENCE [LARGE SCALE GENOMIC DNA]</scope>
    <source>
        <strain evidence="2">BY</strain>
    </source>
</reference>
<keyword evidence="1" id="KW-0812">Transmembrane</keyword>
<dbReference type="GO" id="GO:0005886">
    <property type="term" value="C:plasma membrane"/>
    <property type="evidence" value="ECO:0007669"/>
    <property type="project" value="UniProtKB-SubCell"/>
</dbReference>
<keyword evidence="1" id="KW-0472">Membrane</keyword>
<evidence type="ECO:0000313" key="3">
    <source>
        <dbReference type="Proteomes" id="UP000262583"/>
    </source>
</evidence>
<gene>
    <name evidence="2" type="ORF">BRCON_1029</name>
</gene>